<dbReference type="InterPro" id="IPR001509">
    <property type="entry name" value="Epimerase_deHydtase"/>
</dbReference>
<dbReference type="InterPro" id="IPR036291">
    <property type="entry name" value="NAD(P)-bd_dom_sf"/>
</dbReference>
<organism evidence="3 4">
    <name type="scientific">Terrisporobacter hibernicus</name>
    <dbReference type="NCBI Taxonomy" id="2813371"/>
    <lineage>
        <taxon>Bacteria</taxon>
        <taxon>Bacillati</taxon>
        <taxon>Bacillota</taxon>
        <taxon>Clostridia</taxon>
        <taxon>Peptostreptococcales</taxon>
        <taxon>Peptostreptococcaceae</taxon>
        <taxon>Terrisporobacter</taxon>
    </lineage>
</organism>
<keyword evidence="4" id="KW-1185">Reference proteome</keyword>
<dbReference type="EMBL" id="CP081135">
    <property type="protein sequence ID" value="UEL48685.1"/>
    <property type="molecule type" value="Genomic_DNA"/>
</dbReference>
<dbReference type="Proteomes" id="UP001198983">
    <property type="component" value="Chromosome"/>
</dbReference>
<dbReference type="Pfam" id="PF01370">
    <property type="entry name" value="Epimerase"/>
    <property type="match status" value="1"/>
</dbReference>
<dbReference type="KEGG" id="tem:JW646_04310"/>
<dbReference type="RefSeq" id="WP_228416716.1">
    <property type="nucleotide sequence ID" value="NZ_CP081135.1"/>
</dbReference>
<dbReference type="AlphaFoldDB" id="A0AAX2ZIT9"/>
<evidence type="ECO:0000256" key="1">
    <source>
        <dbReference type="ARBA" id="ARBA00007637"/>
    </source>
</evidence>
<protein>
    <submittedName>
        <fullName evidence="3">NAD-dependent epimerase/dehydratase family protein</fullName>
    </submittedName>
</protein>
<proteinExistence type="inferred from homology"/>
<evidence type="ECO:0000313" key="3">
    <source>
        <dbReference type="EMBL" id="UEL48685.1"/>
    </source>
</evidence>
<accession>A0AAX2ZIT9</accession>
<dbReference type="PANTHER" id="PTHR43000">
    <property type="entry name" value="DTDP-D-GLUCOSE 4,6-DEHYDRATASE-RELATED"/>
    <property type="match status" value="1"/>
</dbReference>
<comment type="similarity">
    <text evidence="1">Belongs to the NAD(P)-dependent epimerase/dehydratase family.</text>
</comment>
<reference evidence="3 4" key="1">
    <citation type="journal article" date="2023" name="Int. J. Syst. Evol. Microbiol.">
        <title>Terrisporobacter hibernicus sp. nov., isolated from bovine faeces in Northern Ireland.</title>
        <authorList>
            <person name="Mitchell M."/>
            <person name="Nguyen S.V."/>
            <person name="Connor M."/>
            <person name="Fairley D.J."/>
            <person name="Donoghue O."/>
            <person name="Marshall H."/>
            <person name="Koolman L."/>
            <person name="McMullan G."/>
            <person name="Schaffer K.E."/>
            <person name="McGrath J.W."/>
            <person name="Fanning S."/>
        </authorList>
    </citation>
    <scope>NUCLEOTIDE SEQUENCE [LARGE SCALE GENOMIC DNA]</scope>
    <source>
        <strain evidence="3 4">MCA3</strain>
    </source>
</reference>
<name>A0AAX2ZIT9_9FIRM</name>
<evidence type="ECO:0000259" key="2">
    <source>
        <dbReference type="Pfam" id="PF01370"/>
    </source>
</evidence>
<gene>
    <name evidence="3" type="ORF">JW646_04310</name>
</gene>
<sequence length="357" mass="40089">MLNVINDEVVQQDLDFVLDSNVDFTKMKDSTILITGATGLIGVSLVRSLIWANVKKNCDIKILVLVRDIEKAKKIYCSMLERNDLHIIKGDILDKINIDERIDYIIHCASVTSSKTMIEKPVETIMTSVDGTKNILELAKEKKCKSVVYVSSMEMYGTIKDEYEVTENDLGYINPLKLRSNYPESKRLCENLCIAYLSQHSIPVKIARLSQTFGAGILEGENRVFAQFAKCVINNQNIALHTKGNSEGNYCYTSDTVAGLLTILLDGENGEAYNVVNPESHTSIINMAHLVCDKIANGRIMVEFEIPENNQYGYAEDTKLKLNSDKLSKLGWKPQIGLEDSYKRLIKSMKNTLELKG</sequence>
<evidence type="ECO:0000313" key="4">
    <source>
        <dbReference type="Proteomes" id="UP001198983"/>
    </source>
</evidence>
<dbReference type="SUPFAM" id="SSF51735">
    <property type="entry name" value="NAD(P)-binding Rossmann-fold domains"/>
    <property type="match status" value="1"/>
</dbReference>
<dbReference type="Gene3D" id="3.40.50.720">
    <property type="entry name" value="NAD(P)-binding Rossmann-like Domain"/>
    <property type="match status" value="1"/>
</dbReference>
<feature type="domain" description="NAD-dependent epimerase/dehydratase" evidence="2">
    <location>
        <begin position="32"/>
        <end position="275"/>
    </location>
</feature>